<sequence>MLCMGYHTIENVSQPAAIDGILDQDRYIDILSKEGTMLLSIIAHIIYGESNYMVSVLSTGLRTRLQVNHLSRKFGMLRREESTKRKHEIPFRKKTC</sequence>
<keyword evidence="2" id="KW-1185">Reference proteome</keyword>
<accession>I1CB87</accession>
<reference evidence="1 2" key="1">
    <citation type="journal article" date="2009" name="PLoS Genet.">
        <title>Genomic analysis of the basal lineage fungus Rhizopus oryzae reveals a whole-genome duplication.</title>
        <authorList>
            <person name="Ma L.-J."/>
            <person name="Ibrahim A.S."/>
            <person name="Skory C."/>
            <person name="Grabherr M.G."/>
            <person name="Burger G."/>
            <person name="Butler M."/>
            <person name="Elias M."/>
            <person name="Idnurm A."/>
            <person name="Lang B.F."/>
            <person name="Sone T."/>
            <person name="Abe A."/>
            <person name="Calvo S.E."/>
            <person name="Corrochano L.M."/>
            <person name="Engels R."/>
            <person name="Fu J."/>
            <person name="Hansberg W."/>
            <person name="Kim J.-M."/>
            <person name="Kodira C.D."/>
            <person name="Koehrsen M.J."/>
            <person name="Liu B."/>
            <person name="Miranda-Saavedra D."/>
            <person name="O'Leary S."/>
            <person name="Ortiz-Castellanos L."/>
            <person name="Poulter R."/>
            <person name="Rodriguez-Romero J."/>
            <person name="Ruiz-Herrera J."/>
            <person name="Shen Y.-Q."/>
            <person name="Zeng Q."/>
            <person name="Galagan J."/>
            <person name="Birren B.W."/>
            <person name="Cuomo C.A."/>
            <person name="Wickes B.L."/>
        </authorList>
    </citation>
    <scope>NUCLEOTIDE SEQUENCE [LARGE SCALE GENOMIC DNA]</scope>
    <source>
        <strain evidence="2">RA 99-880 / ATCC MYA-4621 / FGSC 9543 / NRRL 43880</strain>
    </source>
</reference>
<dbReference type="EMBL" id="CH476739">
    <property type="protein sequence ID" value="EIE85717.1"/>
    <property type="molecule type" value="Genomic_DNA"/>
</dbReference>
<evidence type="ECO:0000313" key="1">
    <source>
        <dbReference type="EMBL" id="EIE85717.1"/>
    </source>
</evidence>
<gene>
    <name evidence="1" type="ORF">RO3G_10427</name>
</gene>
<dbReference type="Proteomes" id="UP000009138">
    <property type="component" value="Unassembled WGS sequence"/>
</dbReference>
<dbReference type="AlphaFoldDB" id="I1CB87"/>
<name>I1CB87_RHIO9</name>
<dbReference type="RefSeq" id="XP_067521113.1">
    <property type="nucleotide sequence ID" value="XM_067665012.1"/>
</dbReference>
<dbReference type="VEuPathDB" id="FungiDB:RO3G_10427"/>
<organism evidence="1 2">
    <name type="scientific">Rhizopus delemar (strain RA 99-880 / ATCC MYA-4621 / FGSC 9543 / NRRL 43880)</name>
    <name type="common">Mucormycosis agent</name>
    <name type="synonym">Rhizopus arrhizus var. delemar</name>
    <dbReference type="NCBI Taxonomy" id="246409"/>
    <lineage>
        <taxon>Eukaryota</taxon>
        <taxon>Fungi</taxon>
        <taxon>Fungi incertae sedis</taxon>
        <taxon>Mucoromycota</taxon>
        <taxon>Mucoromycotina</taxon>
        <taxon>Mucoromycetes</taxon>
        <taxon>Mucorales</taxon>
        <taxon>Mucorineae</taxon>
        <taxon>Rhizopodaceae</taxon>
        <taxon>Rhizopus</taxon>
    </lineage>
</organism>
<dbReference type="GeneID" id="93617393"/>
<proteinExistence type="predicted"/>
<protein>
    <submittedName>
        <fullName evidence="1">Uncharacterized protein</fullName>
    </submittedName>
</protein>
<dbReference type="InParanoid" id="I1CB87"/>
<evidence type="ECO:0000313" key="2">
    <source>
        <dbReference type="Proteomes" id="UP000009138"/>
    </source>
</evidence>